<proteinExistence type="predicted"/>
<evidence type="ECO:0000256" key="2">
    <source>
        <dbReference type="ARBA" id="ARBA00022723"/>
    </source>
</evidence>
<dbReference type="InterPro" id="IPR017900">
    <property type="entry name" value="4Fe4S_Fe_S_CS"/>
</dbReference>
<dbReference type="PANTHER" id="PTHR32479">
    <property type="entry name" value="GLYCOLATE OXIDASE IRON-SULFUR SUBUNIT"/>
    <property type="match status" value="1"/>
</dbReference>
<dbReference type="PROSITE" id="PS51379">
    <property type="entry name" value="4FE4S_FER_2"/>
    <property type="match status" value="2"/>
</dbReference>
<gene>
    <name evidence="8" type="ORF">ACFQMG_21055</name>
</gene>
<evidence type="ECO:0000313" key="9">
    <source>
        <dbReference type="Proteomes" id="UP001596435"/>
    </source>
</evidence>
<feature type="domain" description="4Fe-4S ferredoxin-type" evidence="7">
    <location>
        <begin position="65"/>
        <end position="90"/>
    </location>
</feature>
<protein>
    <recommendedName>
        <fullName evidence="6">Glycolate oxidase iron-sulfur subunit</fullName>
        <ecNumber evidence="6">1.1.99.14</ecNumber>
    </recommendedName>
</protein>
<keyword evidence="6" id="KW-0813">Transport</keyword>
<dbReference type="RefSeq" id="WP_380231711.1">
    <property type="nucleotide sequence ID" value="NZ_JBHSVH010000002.1"/>
</dbReference>
<comment type="function">
    <text evidence="6">Component of a complex that catalyzes the oxidation of glycolate to glyoxylate.</text>
</comment>
<comment type="caution">
    <text evidence="8">The sequence shown here is derived from an EMBL/GenBank/DDBJ whole genome shotgun (WGS) entry which is preliminary data.</text>
</comment>
<evidence type="ECO:0000256" key="5">
    <source>
        <dbReference type="ARBA" id="ARBA00023014"/>
    </source>
</evidence>
<dbReference type="SUPFAM" id="SSF46548">
    <property type="entry name" value="alpha-helical ferredoxin"/>
    <property type="match status" value="1"/>
</dbReference>
<dbReference type="PANTHER" id="PTHR32479:SF17">
    <property type="entry name" value="GLYCOLATE OXIDASE IRON-SULFUR SUBUNIT"/>
    <property type="match status" value="1"/>
</dbReference>
<evidence type="ECO:0000256" key="6">
    <source>
        <dbReference type="PIRNR" id="PIRNR000139"/>
    </source>
</evidence>
<evidence type="ECO:0000259" key="7">
    <source>
        <dbReference type="PROSITE" id="PS51379"/>
    </source>
</evidence>
<accession>A0ABW2FXQ6</accession>
<organism evidence="8 9">
    <name type="scientific">Kitasatospora paranensis</name>
    <dbReference type="NCBI Taxonomy" id="258053"/>
    <lineage>
        <taxon>Bacteria</taxon>
        <taxon>Bacillati</taxon>
        <taxon>Actinomycetota</taxon>
        <taxon>Actinomycetes</taxon>
        <taxon>Kitasatosporales</taxon>
        <taxon>Streptomycetaceae</taxon>
        <taxon>Kitasatospora</taxon>
    </lineage>
</organism>
<dbReference type="InterPro" id="IPR009051">
    <property type="entry name" value="Helical_ferredxn"/>
</dbReference>
<feature type="domain" description="4Fe-4S ferredoxin-type" evidence="7">
    <location>
        <begin position="12"/>
        <end position="44"/>
    </location>
</feature>
<dbReference type="Proteomes" id="UP001596435">
    <property type="component" value="Unassembled WGS sequence"/>
</dbReference>
<keyword evidence="3" id="KW-0677">Repeat</keyword>
<evidence type="ECO:0000256" key="4">
    <source>
        <dbReference type="ARBA" id="ARBA00023004"/>
    </source>
</evidence>
<comment type="cofactor">
    <cofactor evidence="6">
        <name>[4Fe-4S] cluster</name>
        <dbReference type="ChEBI" id="CHEBI:49883"/>
    </cofactor>
    <text evidence="6">Binds 2 [4Fe-4S] clusters.</text>
</comment>
<name>A0ABW2FXQ6_9ACTN</name>
<dbReference type="EMBL" id="JBHTAJ010000040">
    <property type="protein sequence ID" value="MFC7182043.1"/>
    <property type="molecule type" value="Genomic_DNA"/>
</dbReference>
<dbReference type="InterPro" id="IPR004017">
    <property type="entry name" value="Cys_rich_dom"/>
</dbReference>
<keyword evidence="5 6" id="KW-0411">Iron-sulfur</keyword>
<keyword evidence="1 6" id="KW-0004">4Fe-4S</keyword>
<dbReference type="InterPro" id="IPR017896">
    <property type="entry name" value="4Fe4S_Fe-S-bd"/>
</dbReference>
<reference evidence="9" key="1">
    <citation type="journal article" date="2019" name="Int. J. Syst. Evol. Microbiol.">
        <title>The Global Catalogue of Microorganisms (GCM) 10K type strain sequencing project: providing services to taxonomists for standard genome sequencing and annotation.</title>
        <authorList>
            <consortium name="The Broad Institute Genomics Platform"/>
            <consortium name="The Broad Institute Genome Sequencing Center for Infectious Disease"/>
            <person name="Wu L."/>
            <person name="Ma J."/>
        </authorList>
    </citation>
    <scope>NUCLEOTIDE SEQUENCE [LARGE SCALE GENOMIC DNA]</scope>
    <source>
        <strain evidence="9">CGMCC 1.12859</strain>
    </source>
</reference>
<keyword evidence="4 6" id="KW-0408">Iron</keyword>
<dbReference type="Pfam" id="PF13183">
    <property type="entry name" value="Fer4_8"/>
    <property type="match status" value="1"/>
</dbReference>
<dbReference type="EC" id="1.1.99.14" evidence="6"/>
<comment type="catalytic activity">
    <reaction evidence="6">
        <text>(R)-lactate + A = pyruvate + AH2</text>
        <dbReference type="Rhea" id="RHEA:15089"/>
        <dbReference type="ChEBI" id="CHEBI:13193"/>
        <dbReference type="ChEBI" id="CHEBI:15361"/>
        <dbReference type="ChEBI" id="CHEBI:16004"/>
        <dbReference type="ChEBI" id="CHEBI:17499"/>
    </reaction>
</comment>
<dbReference type="InterPro" id="IPR012257">
    <property type="entry name" value="Glc_ox_4Fe-4S"/>
</dbReference>
<dbReference type="PROSITE" id="PS00198">
    <property type="entry name" value="4FE4S_FER_1"/>
    <property type="match status" value="2"/>
</dbReference>
<sequence length="393" mass="41954">MNGTSRKAADPTGPVFDPDLLSRCISCGFCLPACPTYAATGDEASSPRGRINLMRALQDGDLDPYDPTLTEQASQCLGCRACEPVCPAGVEYGQLLEQWRDHQWKGRRQPLLARSLMLVTRLREAFRLAGAVRRLPGAVLRKVRRPSPGVAAGAGAPEASLMLGCFEQVLFPEVSRAARQLVPNLAVPTGQGCCGALHAHNGDTAAGERLAHRLGADLPGTIVTTSGGCAAHLASVLGRDRVKEISELLADGGAAEDPPGNRLPLPSKELGELRVDGRQARVTLQDSCHLRNGLGVWKEPRALLDRVADYVELPSAAGCCGAAGTYSLLRPRESRRILDAKVREIEAAGVDYVVAVNPGCLRQLRTGLRRSRSRVKAVHIAELLARASQDAPH</sequence>
<dbReference type="Pfam" id="PF02754">
    <property type="entry name" value="CCG"/>
    <property type="match status" value="2"/>
</dbReference>
<dbReference type="Gene3D" id="1.10.1060.10">
    <property type="entry name" value="Alpha-helical ferredoxin"/>
    <property type="match status" value="1"/>
</dbReference>
<evidence type="ECO:0000313" key="8">
    <source>
        <dbReference type="EMBL" id="MFC7182043.1"/>
    </source>
</evidence>
<keyword evidence="2 6" id="KW-0479">Metal-binding</keyword>
<dbReference type="PIRSF" id="PIRSF000139">
    <property type="entry name" value="Glc_ox_4Fe-4S"/>
    <property type="match status" value="1"/>
</dbReference>
<keyword evidence="9" id="KW-1185">Reference proteome</keyword>
<keyword evidence="6" id="KW-0249">Electron transport</keyword>
<evidence type="ECO:0000256" key="1">
    <source>
        <dbReference type="ARBA" id="ARBA00022485"/>
    </source>
</evidence>
<comment type="catalytic activity">
    <reaction evidence="6">
        <text>glycolate + A = glyoxylate + AH2</text>
        <dbReference type="Rhea" id="RHEA:21264"/>
        <dbReference type="ChEBI" id="CHEBI:13193"/>
        <dbReference type="ChEBI" id="CHEBI:17499"/>
        <dbReference type="ChEBI" id="CHEBI:29805"/>
        <dbReference type="ChEBI" id="CHEBI:36655"/>
        <dbReference type="EC" id="1.1.99.14"/>
    </reaction>
</comment>
<evidence type="ECO:0000256" key="3">
    <source>
        <dbReference type="ARBA" id="ARBA00022737"/>
    </source>
</evidence>